<comment type="caution">
    <text evidence="1">The sequence shown here is derived from an EMBL/GenBank/DDBJ whole genome shotgun (WGS) entry which is preliminary data.</text>
</comment>
<evidence type="ECO:0000313" key="1">
    <source>
        <dbReference type="EMBL" id="KAK0040248.1"/>
    </source>
</evidence>
<organism evidence="1 2">
    <name type="scientific">Biomphalaria pfeifferi</name>
    <name type="common">Bloodfluke planorb</name>
    <name type="synonym">Freshwater snail</name>
    <dbReference type="NCBI Taxonomy" id="112525"/>
    <lineage>
        <taxon>Eukaryota</taxon>
        <taxon>Metazoa</taxon>
        <taxon>Spiralia</taxon>
        <taxon>Lophotrochozoa</taxon>
        <taxon>Mollusca</taxon>
        <taxon>Gastropoda</taxon>
        <taxon>Heterobranchia</taxon>
        <taxon>Euthyneura</taxon>
        <taxon>Panpulmonata</taxon>
        <taxon>Hygrophila</taxon>
        <taxon>Lymnaeoidea</taxon>
        <taxon>Planorbidae</taxon>
        <taxon>Biomphalaria</taxon>
    </lineage>
</organism>
<name>A0AAD8EUU2_BIOPF</name>
<accession>A0AAD8EUU2</accession>
<dbReference type="Proteomes" id="UP001233172">
    <property type="component" value="Unassembled WGS sequence"/>
</dbReference>
<gene>
    <name evidence="1" type="ORF">Bpfe_030317</name>
</gene>
<reference evidence="1" key="1">
    <citation type="journal article" date="2023" name="PLoS Negl. Trop. Dis.">
        <title>A genome sequence for Biomphalaria pfeifferi, the major vector snail for the human-infecting parasite Schistosoma mansoni.</title>
        <authorList>
            <person name="Bu L."/>
            <person name="Lu L."/>
            <person name="Laidemitt M.R."/>
            <person name="Zhang S.M."/>
            <person name="Mutuku M."/>
            <person name="Mkoji G."/>
            <person name="Steinauer M."/>
            <person name="Loker E.S."/>
        </authorList>
    </citation>
    <scope>NUCLEOTIDE SEQUENCE</scope>
    <source>
        <strain evidence="1">KasaAsao</strain>
    </source>
</reference>
<proteinExistence type="predicted"/>
<reference evidence="1" key="2">
    <citation type="submission" date="2023-04" db="EMBL/GenBank/DDBJ databases">
        <authorList>
            <person name="Bu L."/>
            <person name="Lu L."/>
            <person name="Laidemitt M.R."/>
            <person name="Zhang S.M."/>
            <person name="Mutuku M."/>
            <person name="Mkoji G."/>
            <person name="Steinauer M."/>
            <person name="Loker E.S."/>
        </authorList>
    </citation>
    <scope>NUCLEOTIDE SEQUENCE</scope>
    <source>
        <strain evidence="1">KasaAsao</strain>
        <tissue evidence="1">Whole Snail</tissue>
    </source>
</reference>
<dbReference type="AlphaFoldDB" id="A0AAD8EUU2"/>
<evidence type="ECO:0000313" key="2">
    <source>
        <dbReference type="Proteomes" id="UP001233172"/>
    </source>
</evidence>
<keyword evidence="2" id="KW-1185">Reference proteome</keyword>
<sequence length="173" mass="19234">MVKALRAYSRHRNSDVILGDAIPTSACATSCVNRKVSDTLKAALTNHSKTTPYESDPNILLPNYARGFKLSQCRLRFYDDNDDINTLTSVPSGKGPSFSTKRRPLSTSASATVAAIPTLYQLEESDGILVDAVGHVYKSKRLRPWTPCPMKNTENIILEKENTQQPQSPRYLF</sequence>
<protein>
    <submittedName>
        <fullName evidence="1">Uncharacterized protein</fullName>
    </submittedName>
</protein>
<dbReference type="EMBL" id="JASAOG010000339">
    <property type="protein sequence ID" value="KAK0040248.1"/>
    <property type="molecule type" value="Genomic_DNA"/>
</dbReference>